<dbReference type="InterPro" id="IPR027417">
    <property type="entry name" value="P-loop_NTPase"/>
</dbReference>
<proteinExistence type="predicted"/>
<dbReference type="SUPFAM" id="SSF52540">
    <property type="entry name" value="P-loop containing nucleoside triphosphate hydrolases"/>
    <property type="match status" value="1"/>
</dbReference>
<sequence>MTQPAIIACSNQKGGVGKTTVAINVAGALAQRGRNVLFVDLDPQGNATEGLGFAGAYDDQPPSLYDVLTDMDQRSAINDLVLEHEEMDVVPSNIEMSAIEPDLVVSRRGGEQLKLALGHLDHEYDYIFIDSPPYLGYVTDNALVAAENVLIPALAESTSQRALELLMTHCRQLEDEFEMEIDEVALVANRVEQNNDAQAMMDFFEMAFDDVPVFEVRKRVALQRAFTAGKSIFEYDPECDQCEVFLRVGDALDRQFGFDMPDGRTKDILGDFNE</sequence>
<dbReference type="RefSeq" id="WP_158202867.1">
    <property type="nucleotide sequence ID" value="NZ_WSZK01000004.1"/>
</dbReference>
<gene>
    <name evidence="2" type="ORF">GQS65_01285</name>
</gene>
<evidence type="ECO:0000313" key="3">
    <source>
        <dbReference type="Proteomes" id="UP000451471"/>
    </source>
</evidence>
<dbReference type="InterPro" id="IPR025669">
    <property type="entry name" value="AAA_dom"/>
</dbReference>
<dbReference type="Proteomes" id="UP000451471">
    <property type="component" value="Unassembled WGS sequence"/>
</dbReference>
<evidence type="ECO:0000259" key="1">
    <source>
        <dbReference type="Pfam" id="PF13614"/>
    </source>
</evidence>
<dbReference type="Pfam" id="PF13614">
    <property type="entry name" value="AAA_31"/>
    <property type="match status" value="1"/>
</dbReference>
<organism evidence="2 3">
    <name type="scientific">Halomarina oriensis</name>
    <dbReference type="NCBI Taxonomy" id="671145"/>
    <lineage>
        <taxon>Archaea</taxon>
        <taxon>Methanobacteriati</taxon>
        <taxon>Methanobacteriota</taxon>
        <taxon>Stenosarchaea group</taxon>
        <taxon>Halobacteria</taxon>
        <taxon>Halobacteriales</taxon>
        <taxon>Natronomonadaceae</taxon>
        <taxon>Halomarina</taxon>
    </lineage>
</organism>
<evidence type="ECO:0000313" key="2">
    <source>
        <dbReference type="EMBL" id="MWG33133.1"/>
    </source>
</evidence>
<name>A0A6B0GK03_9EURY</name>
<comment type="caution">
    <text evidence="2">The sequence shown here is derived from an EMBL/GenBank/DDBJ whole genome shotgun (WGS) entry which is preliminary data.</text>
</comment>
<dbReference type="CDD" id="cd02042">
    <property type="entry name" value="ParAB_family"/>
    <property type="match status" value="1"/>
</dbReference>
<dbReference type="Gene3D" id="3.40.50.300">
    <property type="entry name" value="P-loop containing nucleotide triphosphate hydrolases"/>
    <property type="match status" value="1"/>
</dbReference>
<dbReference type="InterPro" id="IPR050678">
    <property type="entry name" value="DNA_Partitioning_ATPase"/>
</dbReference>
<dbReference type="AlphaFoldDB" id="A0A6B0GK03"/>
<accession>A0A6B0GK03</accession>
<dbReference type="PANTHER" id="PTHR13696:SF99">
    <property type="entry name" value="COBYRINIC ACID AC-DIAMIDE SYNTHASE"/>
    <property type="match status" value="1"/>
</dbReference>
<keyword evidence="3" id="KW-1185">Reference proteome</keyword>
<feature type="domain" description="AAA" evidence="1">
    <location>
        <begin position="6"/>
        <end position="180"/>
    </location>
</feature>
<reference evidence="2 3" key="1">
    <citation type="submission" date="2019-12" db="EMBL/GenBank/DDBJ databases">
        <title>Halocatena pleomorpha gen. nov. sp. nov., an extremely halophilic archaeon of family Halobacteriaceae isolated from saltpan soil.</title>
        <authorList>
            <person name="Pal Y."/>
            <person name="Verma A."/>
            <person name="Krishnamurthi S."/>
            <person name="Kumar P."/>
        </authorList>
    </citation>
    <scope>NUCLEOTIDE SEQUENCE [LARGE SCALE GENOMIC DNA]</scope>
    <source>
        <strain evidence="2 3">JCM 16495</strain>
    </source>
</reference>
<dbReference type="PANTHER" id="PTHR13696">
    <property type="entry name" value="P-LOOP CONTAINING NUCLEOSIDE TRIPHOSPHATE HYDROLASE"/>
    <property type="match status" value="1"/>
</dbReference>
<dbReference type="OrthoDB" id="36110at2157"/>
<protein>
    <submittedName>
        <fullName evidence="2">AAA family ATPase</fullName>
    </submittedName>
</protein>
<dbReference type="EMBL" id="WSZK01000004">
    <property type="protein sequence ID" value="MWG33133.1"/>
    <property type="molecule type" value="Genomic_DNA"/>
</dbReference>